<name>A0A388LRE0_CHABU</name>
<proteinExistence type="predicted"/>
<dbReference type="Gramene" id="GBG84877">
    <property type="protein sequence ID" value="GBG84877"/>
    <property type="gene ID" value="CBR_g39339"/>
</dbReference>
<dbReference type="Proteomes" id="UP000265515">
    <property type="component" value="Unassembled WGS sequence"/>
</dbReference>
<feature type="compositionally biased region" description="Polar residues" evidence="1">
    <location>
        <begin position="283"/>
        <end position="307"/>
    </location>
</feature>
<keyword evidence="3" id="KW-1185">Reference proteome</keyword>
<protein>
    <submittedName>
        <fullName evidence="2">Uncharacterized protein</fullName>
    </submittedName>
</protein>
<gene>
    <name evidence="2" type="ORF">CBR_g39339</name>
</gene>
<comment type="caution">
    <text evidence="2">The sequence shown here is derived from an EMBL/GenBank/DDBJ whole genome shotgun (WGS) entry which is preliminary data.</text>
</comment>
<feature type="compositionally biased region" description="Polar residues" evidence="1">
    <location>
        <begin position="472"/>
        <end position="484"/>
    </location>
</feature>
<evidence type="ECO:0000313" key="3">
    <source>
        <dbReference type="Proteomes" id="UP000265515"/>
    </source>
</evidence>
<dbReference type="EMBL" id="BFEA01000495">
    <property type="protein sequence ID" value="GBG84877.1"/>
    <property type="molecule type" value="Genomic_DNA"/>
</dbReference>
<evidence type="ECO:0000256" key="1">
    <source>
        <dbReference type="SAM" id="MobiDB-lite"/>
    </source>
</evidence>
<dbReference type="AlphaFoldDB" id="A0A388LRE0"/>
<reference evidence="2 3" key="1">
    <citation type="journal article" date="2018" name="Cell">
        <title>The Chara Genome: Secondary Complexity and Implications for Plant Terrestrialization.</title>
        <authorList>
            <person name="Nishiyama T."/>
            <person name="Sakayama H."/>
            <person name="Vries J.D."/>
            <person name="Buschmann H."/>
            <person name="Saint-Marcoux D."/>
            <person name="Ullrich K.K."/>
            <person name="Haas F.B."/>
            <person name="Vanderstraeten L."/>
            <person name="Becker D."/>
            <person name="Lang D."/>
            <person name="Vosolsobe S."/>
            <person name="Rombauts S."/>
            <person name="Wilhelmsson P.K.I."/>
            <person name="Janitza P."/>
            <person name="Kern R."/>
            <person name="Heyl A."/>
            <person name="Rumpler F."/>
            <person name="Villalobos L.I.A.C."/>
            <person name="Clay J.M."/>
            <person name="Skokan R."/>
            <person name="Toyoda A."/>
            <person name="Suzuki Y."/>
            <person name="Kagoshima H."/>
            <person name="Schijlen E."/>
            <person name="Tajeshwar N."/>
            <person name="Catarino B."/>
            <person name="Hetherington A.J."/>
            <person name="Saltykova A."/>
            <person name="Bonnot C."/>
            <person name="Breuninger H."/>
            <person name="Symeonidi A."/>
            <person name="Radhakrishnan G.V."/>
            <person name="Van Nieuwerburgh F."/>
            <person name="Deforce D."/>
            <person name="Chang C."/>
            <person name="Karol K.G."/>
            <person name="Hedrich R."/>
            <person name="Ulvskov P."/>
            <person name="Glockner G."/>
            <person name="Delwiche C.F."/>
            <person name="Petrasek J."/>
            <person name="Van de Peer Y."/>
            <person name="Friml J."/>
            <person name="Beilby M."/>
            <person name="Dolan L."/>
            <person name="Kohara Y."/>
            <person name="Sugano S."/>
            <person name="Fujiyama A."/>
            <person name="Delaux P.-M."/>
            <person name="Quint M."/>
            <person name="TheiBen G."/>
            <person name="Hagemann M."/>
            <person name="Harholt J."/>
            <person name="Dunand C."/>
            <person name="Zachgo S."/>
            <person name="Langdale J."/>
            <person name="Maumus F."/>
            <person name="Straeten D.V.D."/>
            <person name="Gould S.B."/>
            <person name="Rensing S.A."/>
        </authorList>
    </citation>
    <scope>NUCLEOTIDE SEQUENCE [LARGE SCALE GENOMIC DNA]</scope>
    <source>
        <strain evidence="2 3">S276</strain>
    </source>
</reference>
<evidence type="ECO:0000313" key="2">
    <source>
        <dbReference type="EMBL" id="GBG84877.1"/>
    </source>
</evidence>
<organism evidence="2 3">
    <name type="scientific">Chara braunii</name>
    <name type="common">Braun's stonewort</name>
    <dbReference type="NCBI Taxonomy" id="69332"/>
    <lineage>
        <taxon>Eukaryota</taxon>
        <taxon>Viridiplantae</taxon>
        <taxon>Streptophyta</taxon>
        <taxon>Charophyceae</taxon>
        <taxon>Charales</taxon>
        <taxon>Characeae</taxon>
        <taxon>Chara</taxon>
    </lineage>
</organism>
<feature type="region of interest" description="Disordered" evidence="1">
    <location>
        <begin position="472"/>
        <end position="491"/>
    </location>
</feature>
<feature type="region of interest" description="Disordered" evidence="1">
    <location>
        <begin position="278"/>
        <end position="324"/>
    </location>
</feature>
<accession>A0A388LRE0</accession>
<feature type="region of interest" description="Disordered" evidence="1">
    <location>
        <begin position="436"/>
        <end position="461"/>
    </location>
</feature>
<sequence length="532" mass="59225">MDVEPLERDGRAQVPGDYRLEEERVREMVRACFEEGILPTNIDPGEMEVSGREVKFTLNASLDEIKIRWLKERTVTVIFRDWARFLPKKVKKDVVRAYEDVWIRDDVFGEEFKRGRIKVESPNVVSYVPRAQEITDWMLQKKSDFIDLAGTMYRTEFKPWLTRAEIRDWRQLVDHNAFWVVAVGIPLDEMPFIHVHIEKAIGKVIKQHKPDANESDPKLVNLRFDVAPACKSNMKDKFSIQTCQGDILEVKLAGPESEWCKRCRSFFQTEDTCRRLGRRAQGGINNNQPQDSATGSRQPRPSYNGSLQAPGAASQPAVQPASTPLNVQQHPAIRMDPTFSPSRGQVQQHGVPLQGTGQGQTASVEAAWAAYFNSFPPPLGAGLQPGLGPMQYQMGMNPSMSNLHAFSPWVASVPVQGGISGNREATQMQQMVSPAGRNLPVASGSRVRGESPGKQQRVSEGDVDIQVDIQTENFGSSTGSQAAPSTAGKRKFSRLRMDALSKGQAIVESKVGNQNCDGSGFHPQCLSNFCRM</sequence>